<evidence type="ECO:0000313" key="1">
    <source>
        <dbReference type="EMBL" id="CAH2003448.1"/>
    </source>
</evidence>
<accession>A0A9P0LQI9</accession>
<dbReference type="AlphaFoldDB" id="A0A9P0LQI9"/>
<sequence>MQRRNVHFGRLPTGRKRQSTETTFGCQLPYPAIFAMRETPIVWEKSPNMATLSKHHCYSTRQVLRSFLQCCRSLCCFIDSCYLSSSFTTTFQKKFSFCLQSDAIPC</sequence>
<name>A0A9P0LQI9_ACAOB</name>
<dbReference type="Proteomes" id="UP001152888">
    <property type="component" value="Unassembled WGS sequence"/>
</dbReference>
<proteinExistence type="predicted"/>
<keyword evidence="2" id="KW-1185">Reference proteome</keyword>
<protein>
    <submittedName>
        <fullName evidence="1">Uncharacterized protein</fullName>
    </submittedName>
</protein>
<reference evidence="1" key="1">
    <citation type="submission" date="2022-03" db="EMBL/GenBank/DDBJ databases">
        <authorList>
            <person name="Sayadi A."/>
        </authorList>
    </citation>
    <scope>NUCLEOTIDE SEQUENCE</scope>
</reference>
<gene>
    <name evidence="1" type="ORF">ACAOBT_LOCUS27418</name>
</gene>
<evidence type="ECO:0000313" key="2">
    <source>
        <dbReference type="Proteomes" id="UP001152888"/>
    </source>
</evidence>
<organism evidence="1 2">
    <name type="scientific">Acanthoscelides obtectus</name>
    <name type="common">Bean weevil</name>
    <name type="synonym">Bruchus obtectus</name>
    <dbReference type="NCBI Taxonomy" id="200917"/>
    <lineage>
        <taxon>Eukaryota</taxon>
        <taxon>Metazoa</taxon>
        <taxon>Ecdysozoa</taxon>
        <taxon>Arthropoda</taxon>
        <taxon>Hexapoda</taxon>
        <taxon>Insecta</taxon>
        <taxon>Pterygota</taxon>
        <taxon>Neoptera</taxon>
        <taxon>Endopterygota</taxon>
        <taxon>Coleoptera</taxon>
        <taxon>Polyphaga</taxon>
        <taxon>Cucujiformia</taxon>
        <taxon>Chrysomeloidea</taxon>
        <taxon>Chrysomelidae</taxon>
        <taxon>Bruchinae</taxon>
        <taxon>Bruchini</taxon>
        <taxon>Acanthoscelides</taxon>
    </lineage>
</organism>
<dbReference type="EMBL" id="CAKOFQ010007543">
    <property type="protein sequence ID" value="CAH2003448.1"/>
    <property type="molecule type" value="Genomic_DNA"/>
</dbReference>
<comment type="caution">
    <text evidence="1">The sequence shown here is derived from an EMBL/GenBank/DDBJ whole genome shotgun (WGS) entry which is preliminary data.</text>
</comment>